<sequence length="646" mass="69785">MPSSDSGVESSVEHDTSMQCTLENSMLELPAVQLNRNVTTASPSDSASSSDDAATSSPNPAEHFITRQDSPDGAPHRDLIICGECHRRFPISRFSSFLEHKVRQCSSKHSPSDGSSCEMGSSSNNNSPPSIRNGRRNKRKIFDLDPRCGRSLSANPITASVATDTADIEKLKEIADKVGEPAMDTNSILSPTLHNLQINKMERQDSLIFNNMPTSNEDENPVNAMAAFMSGSQINVPTSLSSLAAVLNSNLLGSTMAPSPSHNGNMMGQDNVFAAMQNYYLQINNNALLNLRNNSLTSNGTNAHFMDSNLTNLQDDTSNLNQLSMAAQYVLNNNPVNVACSTPNLTMTSIHTPNLNSMLAGTPTLTQVSAVNPRRRTSPSECISKMSDGSPALKIPRNSLKLEAEEGPDGPAEPAARKDIKSKKDRCQFCCKLFTNRSNLIVHLRSHTGEKPYKCQLCPYACAQSSKLTRHMRTHGQQGKETYHCYICQMPFSVHSTLEKHMRKCVVVNHSLLNNSNNNNGMSSVSISLPKEEMGPKLSLTSAPLAEANSLLALSKGTVPSSHHQSVAPTTTIPNMSAPSTLPNNITQSNQMVINWLKAFHANANNGSSNGDVIEVGPGDITAEEDLIGVTEASELLARAVVKDEA</sequence>
<dbReference type="WBParaSite" id="RSKR_0000889800.1">
    <property type="protein sequence ID" value="RSKR_0000889800.1"/>
    <property type="gene ID" value="RSKR_0000889800"/>
</dbReference>
<proteinExistence type="predicted"/>
<accession>A0AC35U9A0</accession>
<name>A0AC35U9A0_9BILA</name>
<organism evidence="1 2">
    <name type="scientific">Rhabditophanes sp. KR3021</name>
    <dbReference type="NCBI Taxonomy" id="114890"/>
    <lineage>
        <taxon>Eukaryota</taxon>
        <taxon>Metazoa</taxon>
        <taxon>Ecdysozoa</taxon>
        <taxon>Nematoda</taxon>
        <taxon>Chromadorea</taxon>
        <taxon>Rhabditida</taxon>
        <taxon>Tylenchina</taxon>
        <taxon>Panagrolaimomorpha</taxon>
        <taxon>Strongyloidoidea</taxon>
        <taxon>Alloionematidae</taxon>
        <taxon>Rhabditophanes</taxon>
    </lineage>
</organism>
<reference evidence="2" key="1">
    <citation type="submission" date="2016-11" db="UniProtKB">
        <authorList>
            <consortium name="WormBaseParasite"/>
        </authorList>
    </citation>
    <scope>IDENTIFICATION</scope>
    <source>
        <strain evidence="2">KR3021</strain>
    </source>
</reference>
<protein>
    <submittedName>
        <fullName evidence="2">C2H2-type domain-containing protein</fullName>
    </submittedName>
</protein>
<evidence type="ECO:0000313" key="1">
    <source>
        <dbReference type="Proteomes" id="UP000095286"/>
    </source>
</evidence>
<dbReference type="Proteomes" id="UP000095286">
    <property type="component" value="Unplaced"/>
</dbReference>
<evidence type="ECO:0000313" key="2">
    <source>
        <dbReference type="WBParaSite" id="RSKR_0000889800.1"/>
    </source>
</evidence>